<dbReference type="Pfam" id="PF09656">
    <property type="entry name" value="PGPGW"/>
    <property type="match status" value="1"/>
</dbReference>
<feature type="transmembrane region" description="Helical" evidence="1">
    <location>
        <begin position="87"/>
        <end position="106"/>
    </location>
</feature>
<name>A0A485M4W9_9ZZZZ</name>
<sequence>MMEAAMVWISLHETLLMYLGIISLITLIITPVLVLAAIIRMPADYFTYERQEILEFRKQFNPAVVAAVLVVKNVAGVVFIIAGLAMLVLPGQGIITILIGLTLVNFPGKRNLERRLIRQKRVLSSINWVRKRAGKPPLRLSRDQTPGRS</sequence>
<gene>
    <name evidence="2" type="ORF">SCFA_810008</name>
</gene>
<dbReference type="EMBL" id="CAADRM010000149">
    <property type="protein sequence ID" value="VFU18360.1"/>
    <property type="molecule type" value="Genomic_DNA"/>
</dbReference>
<evidence type="ECO:0000313" key="2">
    <source>
        <dbReference type="EMBL" id="VFU18360.1"/>
    </source>
</evidence>
<evidence type="ECO:0008006" key="3">
    <source>
        <dbReference type="Google" id="ProtNLM"/>
    </source>
</evidence>
<feature type="transmembrane region" description="Helical" evidence="1">
    <location>
        <begin position="15"/>
        <end position="39"/>
    </location>
</feature>
<keyword evidence="1" id="KW-0472">Membrane</keyword>
<evidence type="ECO:0000256" key="1">
    <source>
        <dbReference type="SAM" id="Phobius"/>
    </source>
</evidence>
<proteinExistence type="predicted"/>
<feature type="transmembrane region" description="Helical" evidence="1">
    <location>
        <begin position="60"/>
        <end position="81"/>
    </location>
</feature>
<keyword evidence="1" id="KW-0812">Transmembrane</keyword>
<dbReference type="AlphaFoldDB" id="A0A485M4W9"/>
<protein>
    <recommendedName>
        <fullName evidence="3">Transmembrane protein (PGPGW)</fullName>
    </recommendedName>
</protein>
<accession>A0A485M4W9</accession>
<reference evidence="2" key="1">
    <citation type="submission" date="2019-03" db="EMBL/GenBank/DDBJ databases">
        <authorList>
            <person name="Hao L."/>
        </authorList>
    </citation>
    <scope>NUCLEOTIDE SEQUENCE</scope>
</reference>
<dbReference type="InterPro" id="IPR019099">
    <property type="entry name" value="Uncharacterised_PGPGW_TM"/>
</dbReference>
<organism evidence="2">
    <name type="scientific">anaerobic digester metagenome</name>
    <dbReference type="NCBI Taxonomy" id="1263854"/>
    <lineage>
        <taxon>unclassified sequences</taxon>
        <taxon>metagenomes</taxon>
        <taxon>ecological metagenomes</taxon>
    </lineage>
</organism>
<keyword evidence="1" id="KW-1133">Transmembrane helix</keyword>